<keyword evidence="1" id="KW-0472">Membrane</keyword>
<feature type="transmembrane region" description="Helical" evidence="1">
    <location>
        <begin position="123"/>
        <end position="145"/>
    </location>
</feature>
<organism evidence="2 3">
    <name type="scientific">Terrilactibacillus laevilacticus</name>
    <dbReference type="NCBI Taxonomy" id="1380157"/>
    <lineage>
        <taxon>Bacteria</taxon>
        <taxon>Bacillati</taxon>
        <taxon>Bacillota</taxon>
        <taxon>Bacilli</taxon>
        <taxon>Bacillales</taxon>
        <taxon>Bacillaceae</taxon>
        <taxon>Terrilactibacillus</taxon>
    </lineage>
</organism>
<dbReference type="EMBL" id="JBHUMR010000007">
    <property type="protein sequence ID" value="MFD2616300.1"/>
    <property type="molecule type" value="Genomic_DNA"/>
</dbReference>
<gene>
    <name evidence="2" type="ORF">ACFSTF_03095</name>
</gene>
<feature type="transmembrane region" description="Helical" evidence="1">
    <location>
        <begin position="152"/>
        <end position="174"/>
    </location>
</feature>
<reference evidence="3" key="1">
    <citation type="journal article" date="2019" name="Int. J. Syst. Evol. Microbiol.">
        <title>The Global Catalogue of Microorganisms (GCM) 10K type strain sequencing project: providing services to taxonomists for standard genome sequencing and annotation.</title>
        <authorList>
            <consortium name="The Broad Institute Genomics Platform"/>
            <consortium name="The Broad Institute Genome Sequencing Center for Infectious Disease"/>
            <person name="Wu L."/>
            <person name="Ma J."/>
        </authorList>
    </citation>
    <scope>NUCLEOTIDE SEQUENCE [LARGE SCALE GENOMIC DNA]</scope>
    <source>
        <strain evidence="3">TISTR 2241</strain>
    </source>
</reference>
<evidence type="ECO:0000256" key="1">
    <source>
        <dbReference type="SAM" id="Phobius"/>
    </source>
</evidence>
<sequence length="208" mass="23503">MKNQKLSALISIIGALLLGLATVFHPLLTNPWDVGFAFKEVAAHHHWILDHWLFLFGLSIWLLGLIFFMKHSPIQVNRIPTSLFITSLGLWCLIVSAEIAVLPQHLNKIIHGQTSLYPLWGALFTWGLFAGYLAMILVYVGLLIWACSYHGYVKLVGIGASLLGCLGALLSLWLPSWSLYIQFLTAPLPYLWTLWITGRTFFSHFKKE</sequence>
<keyword evidence="1" id="KW-1133">Transmembrane helix</keyword>
<feature type="transmembrane region" description="Helical" evidence="1">
    <location>
        <begin position="81"/>
        <end position="103"/>
    </location>
</feature>
<evidence type="ECO:0008006" key="4">
    <source>
        <dbReference type="Google" id="ProtNLM"/>
    </source>
</evidence>
<dbReference type="RefSeq" id="WP_141189735.1">
    <property type="nucleotide sequence ID" value="NZ_JBHUMR010000007.1"/>
</dbReference>
<feature type="transmembrane region" description="Helical" evidence="1">
    <location>
        <begin position="48"/>
        <end position="69"/>
    </location>
</feature>
<protein>
    <recommendedName>
        <fullName evidence="4">DUF998 domain-containing protein</fullName>
    </recommendedName>
</protein>
<dbReference type="Proteomes" id="UP001597458">
    <property type="component" value="Unassembled WGS sequence"/>
</dbReference>
<name>A0ABW5PMZ7_9BACI</name>
<evidence type="ECO:0000313" key="2">
    <source>
        <dbReference type="EMBL" id="MFD2616300.1"/>
    </source>
</evidence>
<keyword evidence="1" id="KW-0812">Transmembrane</keyword>
<feature type="transmembrane region" description="Helical" evidence="1">
    <location>
        <begin position="7"/>
        <end position="28"/>
    </location>
</feature>
<proteinExistence type="predicted"/>
<keyword evidence="3" id="KW-1185">Reference proteome</keyword>
<comment type="caution">
    <text evidence="2">The sequence shown here is derived from an EMBL/GenBank/DDBJ whole genome shotgun (WGS) entry which is preliminary data.</text>
</comment>
<accession>A0ABW5PMZ7</accession>
<evidence type="ECO:0000313" key="3">
    <source>
        <dbReference type="Proteomes" id="UP001597458"/>
    </source>
</evidence>
<feature type="transmembrane region" description="Helical" evidence="1">
    <location>
        <begin position="180"/>
        <end position="202"/>
    </location>
</feature>